<dbReference type="InterPro" id="IPR016181">
    <property type="entry name" value="Acyl_CoA_acyltransferase"/>
</dbReference>
<keyword evidence="3" id="KW-1185">Reference proteome</keyword>
<dbReference type="InterPro" id="IPR053144">
    <property type="entry name" value="Acetyltransferase_Butenolide"/>
</dbReference>
<dbReference type="Gene3D" id="3.40.630.30">
    <property type="match status" value="1"/>
</dbReference>
<dbReference type="PROSITE" id="PS51186">
    <property type="entry name" value="GNAT"/>
    <property type="match status" value="1"/>
</dbReference>
<comment type="caution">
    <text evidence="2">The sequence shown here is derived from an EMBL/GenBank/DDBJ whole genome shotgun (WGS) entry which is preliminary data.</text>
</comment>
<dbReference type="PANTHER" id="PTHR43233:SF1">
    <property type="entry name" value="FAMILY N-ACETYLTRANSFERASE, PUTATIVE (AFU_ORTHOLOGUE AFUA_6G03350)-RELATED"/>
    <property type="match status" value="1"/>
</dbReference>
<organism evidence="2 3">
    <name type="scientific">Phytomonospora endophytica</name>
    <dbReference type="NCBI Taxonomy" id="714109"/>
    <lineage>
        <taxon>Bacteria</taxon>
        <taxon>Bacillati</taxon>
        <taxon>Actinomycetota</taxon>
        <taxon>Actinomycetes</taxon>
        <taxon>Micromonosporales</taxon>
        <taxon>Micromonosporaceae</taxon>
        <taxon>Phytomonospora</taxon>
    </lineage>
</organism>
<dbReference type="AlphaFoldDB" id="A0A841G3X2"/>
<dbReference type="Proteomes" id="UP000548476">
    <property type="component" value="Unassembled WGS sequence"/>
</dbReference>
<reference evidence="2 3" key="1">
    <citation type="submission" date="2020-08" db="EMBL/GenBank/DDBJ databases">
        <title>Genomic Encyclopedia of Type Strains, Phase IV (KMG-IV): sequencing the most valuable type-strain genomes for metagenomic binning, comparative biology and taxonomic classification.</title>
        <authorList>
            <person name="Goeker M."/>
        </authorList>
    </citation>
    <scope>NUCLEOTIDE SEQUENCE [LARGE SCALE GENOMIC DNA]</scope>
    <source>
        <strain evidence="2 3">YIM 65646</strain>
    </source>
</reference>
<evidence type="ECO:0000259" key="1">
    <source>
        <dbReference type="PROSITE" id="PS51186"/>
    </source>
</evidence>
<gene>
    <name evidence="2" type="ORF">HNR73_006696</name>
</gene>
<dbReference type="CDD" id="cd04301">
    <property type="entry name" value="NAT_SF"/>
    <property type="match status" value="1"/>
</dbReference>
<dbReference type="EMBL" id="JACHGT010000018">
    <property type="protein sequence ID" value="MBB6038810.1"/>
    <property type="molecule type" value="Genomic_DNA"/>
</dbReference>
<dbReference type="InterPro" id="IPR000182">
    <property type="entry name" value="GNAT_dom"/>
</dbReference>
<evidence type="ECO:0000313" key="3">
    <source>
        <dbReference type="Proteomes" id="UP000548476"/>
    </source>
</evidence>
<dbReference type="RefSeq" id="WP_184791627.1">
    <property type="nucleotide sequence ID" value="NZ_BONT01000060.1"/>
</dbReference>
<feature type="domain" description="N-acetyltransferase" evidence="1">
    <location>
        <begin position="8"/>
        <end position="144"/>
    </location>
</feature>
<protein>
    <submittedName>
        <fullName evidence="2">N-acetylglutamate synthase-like GNAT family acetyltransferase</fullName>
    </submittedName>
</protein>
<name>A0A841G3X2_9ACTN</name>
<dbReference type="PANTHER" id="PTHR43233">
    <property type="entry name" value="FAMILY N-ACETYLTRANSFERASE, PUTATIVE (AFU_ORTHOLOGUE AFUA_6G03350)-RELATED"/>
    <property type="match status" value="1"/>
</dbReference>
<dbReference type="Pfam" id="PF13508">
    <property type="entry name" value="Acetyltransf_7"/>
    <property type="match status" value="1"/>
</dbReference>
<proteinExistence type="predicted"/>
<dbReference type="GO" id="GO:0016747">
    <property type="term" value="F:acyltransferase activity, transferring groups other than amino-acyl groups"/>
    <property type="evidence" value="ECO:0007669"/>
    <property type="project" value="InterPro"/>
</dbReference>
<keyword evidence="2" id="KW-0808">Transferase</keyword>
<dbReference type="SUPFAM" id="SSF55729">
    <property type="entry name" value="Acyl-CoA N-acyltransferases (Nat)"/>
    <property type="match status" value="1"/>
</dbReference>
<accession>A0A841G3X2</accession>
<evidence type="ECO:0000313" key="2">
    <source>
        <dbReference type="EMBL" id="MBB6038810.1"/>
    </source>
</evidence>
<sequence>MPIDADGYEISTDRARLDMDWLHDRLSTDTYWAPGRPRERVERALDHSVCYGVYHPDGHQVAFARLVTDHTIIAWLGDVYVDRSVRGTGISLRLIARIMADIEPMELRRMILSTKDASGLYERFGFGPQEDRDEWMQIVWEEHL</sequence>